<evidence type="ECO:0000313" key="2">
    <source>
        <dbReference type="Proteomes" id="UP000003082"/>
    </source>
</evidence>
<dbReference type="Proteomes" id="UP000003082">
    <property type="component" value="Unassembled WGS sequence"/>
</dbReference>
<sequence>MRINGANLINSELNLFGSRQVKFDLFLQICRIFERSKFCL</sequence>
<keyword evidence="2" id="KW-1185">Reference proteome</keyword>
<organism evidence="1 2">
    <name type="scientific">Campylobacter rectus RM3267</name>
    <dbReference type="NCBI Taxonomy" id="553218"/>
    <lineage>
        <taxon>Bacteria</taxon>
        <taxon>Pseudomonadati</taxon>
        <taxon>Campylobacterota</taxon>
        <taxon>Epsilonproteobacteria</taxon>
        <taxon>Campylobacterales</taxon>
        <taxon>Campylobacteraceae</taxon>
        <taxon>Campylobacter</taxon>
    </lineage>
</organism>
<comment type="caution">
    <text evidence="1">The sequence shown here is derived from an EMBL/GenBank/DDBJ whole genome shotgun (WGS) entry which is preliminary data.</text>
</comment>
<evidence type="ECO:0000313" key="1">
    <source>
        <dbReference type="EMBL" id="EEF12991.1"/>
    </source>
</evidence>
<dbReference type="STRING" id="553218.CAMRE0001_2874"/>
<reference evidence="1 2" key="1">
    <citation type="submission" date="2008-08" db="EMBL/GenBank/DDBJ databases">
        <authorList>
            <person name="Madupu R."/>
            <person name="Durkin A.S."/>
            <person name="Torralba M."/>
            <person name="Methe B."/>
            <person name="Sutton G.G."/>
            <person name="Strausberg R.L."/>
            <person name="Nelson K.E."/>
        </authorList>
    </citation>
    <scope>NUCLEOTIDE SEQUENCE [LARGE SCALE GENOMIC DNA]</scope>
    <source>
        <strain evidence="1 2">RM3267</strain>
    </source>
</reference>
<dbReference type="EMBL" id="ACFU01000030">
    <property type="protein sequence ID" value="EEF12991.1"/>
    <property type="molecule type" value="Genomic_DNA"/>
</dbReference>
<accession>B9D4T8</accession>
<proteinExistence type="predicted"/>
<dbReference type="AlphaFoldDB" id="B9D4T8"/>
<protein>
    <submittedName>
        <fullName evidence="1">Uncharacterized protein</fullName>
    </submittedName>
</protein>
<name>B9D4T8_CAMRE</name>
<gene>
    <name evidence="1" type="ORF">CAMRE0001_2874</name>
</gene>